<sequence>MNKFSKTILKPIRSLLGSLLYPASHSSEETSAKFDDSNKLYIPGNGEVLGSTYCHKRKFLPAPAYYKGKDAFSLMSYQRNVYAHISHALKHNDEVDVVGWSMGGAALMLAVSQLTKKQLSGKKINIKIVSTFGSLSEVVSKQVLLNLIVLPILYAISLPFLLVIGLNPLELPEVLMVLICAPVLYAVALITAVIEKIMIIKPVRKLLDRVKGGCFKMVSNYLMKLMDSNHNVWKAADTFSQKDLSNASLKIYQAMDDSLIQTGTRLADRISTEKPSNIEIYKFRGDHTYFPDFIAKPA</sequence>
<dbReference type="Proteomes" id="UP001055955">
    <property type="component" value="Chromosome"/>
</dbReference>
<protein>
    <recommendedName>
        <fullName evidence="4">Alpha/beta hydrolase</fullName>
    </recommendedName>
</protein>
<dbReference type="EMBL" id="CP092900">
    <property type="protein sequence ID" value="UTC24082.1"/>
    <property type="molecule type" value="Genomic_DNA"/>
</dbReference>
<keyword evidence="3" id="KW-1185">Reference proteome</keyword>
<evidence type="ECO:0008006" key="4">
    <source>
        <dbReference type="Google" id="ProtNLM"/>
    </source>
</evidence>
<keyword evidence="1" id="KW-1133">Transmembrane helix</keyword>
<dbReference type="SUPFAM" id="SSF53474">
    <property type="entry name" value="alpha/beta-Hydrolases"/>
    <property type="match status" value="1"/>
</dbReference>
<dbReference type="RefSeq" id="WP_258567866.1">
    <property type="nucleotide sequence ID" value="NZ_CP092900.1"/>
</dbReference>
<accession>A0ABY5DJS8</accession>
<gene>
    <name evidence="2" type="ORF">MMH89_02425</name>
</gene>
<feature type="transmembrane region" description="Helical" evidence="1">
    <location>
        <begin position="174"/>
        <end position="194"/>
    </location>
</feature>
<evidence type="ECO:0000313" key="3">
    <source>
        <dbReference type="Proteomes" id="UP001055955"/>
    </source>
</evidence>
<keyword evidence="1" id="KW-0472">Membrane</keyword>
<reference evidence="2 3" key="1">
    <citation type="journal article" date="2022" name="Nat. Microbiol.">
        <title>The microbiome of a bacterivorous marine choanoflagellate contains a resource-demanding obligate bacterial associate.</title>
        <authorList>
            <person name="Needham D.M."/>
            <person name="Poirier C."/>
            <person name="Bachy C."/>
            <person name="George E.E."/>
            <person name="Wilken S."/>
            <person name="Yung C.C.M."/>
            <person name="Limardo A.J."/>
            <person name="Morando M."/>
            <person name="Sudek L."/>
            <person name="Malmstrom R.R."/>
            <person name="Keeling P.J."/>
            <person name="Santoro A.E."/>
            <person name="Worden A.Z."/>
        </authorList>
    </citation>
    <scope>NUCLEOTIDE SEQUENCE [LARGE SCALE GENOMIC DNA]</scope>
    <source>
        <strain evidence="2 3">Comchoano-1</strain>
    </source>
</reference>
<keyword evidence="1" id="KW-0812">Transmembrane</keyword>
<evidence type="ECO:0000256" key="1">
    <source>
        <dbReference type="SAM" id="Phobius"/>
    </source>
</evidence>
<proteinExistence type="predicted"/>
<name>A0ABY5DJS8_9GAMM</name>
<feature type="transmembrane region" description="Helical" evidence="1">
    <location>
        <begin position="143"/>
        <end position="162"/>
    </location>
</feature>
<evidence type="ECO:0000313" key="2">
    <source>
        <dbReference type="EMBL" id="UTC24082.1"/>
    </source>
</evidence>
<dbReference type="InterPro" id="IPR029058">
    <property type="entry name" value="AB_hydrolase_fold"/>
</dbReference>
<organism evidence="2 3">
    <name type="scientific">Candidatus Comchoanobacter bicostacola</name>
    <dbReference type="NCBI Taxonomy" id="2919598"/>
    <lineage>
        <taxon>Bacteria</taxon>
        <taxon>Pseudomonadati</taxon>
        <taxon>Pseudomonadota</taxon>
        <taxon>Gammaproteobacteria</taxon>
        <taxon>Candidatus Comchoanobacterales</taxon>
        <taxon>Candidatus Comchoanobacteraceae</taxon>
        <taxon>Candidatus Comchoanobacter</taxon>
    </lineage>
</organism>